<organism evidence="2 3">
    <name type="scientific">Amycolatopsis melonis</name>
    <dbReference type="NCBI Taxonomy" id="3156488"/>
    <lineage>
        <taxon>Bacteria</taxon>
        <taxon>Bacillati</taxon>
        <taxon>Actinomycetota</taxon>
        <taxon>Actinomycetes</taxon>
        <taxon>Pseudonocardiales</taxon>
        <taxon>Pseudonocardiaceae</taxon>
        <taxon>Amycolatopsis</taxon>
    </lineage>
</organism>
<feature type="domain" description="PucR C-terminal helix-turn-helix" evidence="1">
    <location>
        <begin position="306"/>
        <end position="363"/>
    </location>
</feature>
<dbReference type="Pfam" id="PF13556">
    <property type="entry name" value="HTH_30"/>
    <property type="match status" value="1"/>
</dbReference>
<dbReference type="SUPFAM" id="SSF46689">
    <property type="entry name" value="Homeodomain-like"/>
    <property type="match status" value="1"/>
</dbReference>
<name>A0ABV0L6W6_9PSEU</name>
<protein>
    <submittedName>
        <fullName evidence="2">Helix-turn-helix domain-containing protein</fullName>
    </submittedName>
</protein>
<dbReference type="Proteomes" id="UP001440984">
    <property type="component" value="Unassembled WGS sequence"/>
</dbReference>
<evidence type="ECO:0000259" key="1">
    <source>
        <dbReference type="Pfam" id="PF13556"/>
    </source>
</evidence>
<dbReference type="PANTHER" id="PTHR33744:SF7">
    <property type="entry name" value="PUCR FAMILY TRANSCRIPTIONAL REGULATOR"/>
    <property type="match status" value="1"/>
</dbReference>
<dbReference type="InterPro" id="IPR025736">
    <property type="entry name" value="PucR_C-HTH_dom"/>
</dbReference>
<dbReference type="RefSeq" id="WP_348947382.1">
    <property type="nucleotide sequence ID" value="NZ_JBDZYD010000001.1"/>
</dbReference>
<evidence type="ECO:0000313" key="3">
    <source>
        <dbReference type="Proteomes" id="UP001440984"/>
    </source>
</evidence>
<dbReference type="InterPro" id="IPR009057">
    <property type="entry name" value="Homeodomain-like_sf"/>
</dbReference>
<gene>
    <name evidence="2" type="ORF">ABJI51_03145</name>
</gene>
<proteinExistence type="predicted"/>
<dbReference type="Gene3D" id="1.10.10.2840">
    <property type="entry name" value="PucR C-terminal helix-turn-helix domain"/>
    <property type="match status" value="1"/>
</dbReference>
<comment type="caution">
    <text evidence="2">The sequence shown here is derived from an EMBL/GenBank/DDBJ whole genome shotgun (WGS) entry which is preliminary data.</text>
</comment>
<evidence type="ECO:0000313" key="2">
    <source>
        <dbReference type="EMBL" id="MEQ0558055.1"/>
    </source>
</evidence>
<keyword evidence="3" id="KW-1185">Reference proteome</keyword>
<dbReference type="EMBL" id="JBDZYD010000001">
    <property type="protein sequence ID" value="MEQ0558055.1"/>
    <property type="molecule type" value="Genomic_DNA"/>
</dbReference>
<dbReference type="InterPro" id="IPR051448">
    <property type="entry name" value="CdaR-like_regulators"/>
</dbReference>
<accession>A0ABV0L6W6</accession>
<dbReference type="PANTHER" id="PTHR33744">
    <property type="entry name" value="CARBOHYDRATE DIACID REGULATOR"/>
    <property type="match status" value="1"/>
</dbReference>
<dbReference type="InterPro" id="IPR042070">
    <property type="entry name" value="PucR_C-HTH_sf"/>
</dbReference>
<reference evidence="2 3" key="1">
    <citation type="submission" date="2024-05" db="EMBL/GenBank/DDBJ databases">
        <authorList>
            <person name="Zhao H."/>
            <person name="Xu Y."/>
            <person name="Lin S."/>
            <person name="Spain J.C."/>
            <person name="Zhou N.-Y."/>
        </authorList>
    </citation>
    <scope>NUCLEOTIDE SEQUENCE [LARGE SCALE GENOMIC DNA]</scope>
    <source>
        <strain evidence="2 3">NEAU-NG30</strain>
    </source>
</reference>
<sequence>MTTTLRPAPGLAATSELAARLWADIAPILRDVPEPLDAALHGLLRAVVPLMAAAARGDDLWTEETAARLRANVAEIAAATDDVTPIVGVLSELTSRVLQVVLNGGAGHPAVSPRAVSAVGSRLVAELLAGAHHTTTRKQRGTLAKGRSQRAQELLRGVRPDAGDDYDLAPAYAVVAVHCAEPLDTATMIGTFEQVAGDGALTALAPAGGFALLPAGDEARAAQLAREVHAALPGRVWMSASWRPRGEIAWGRQEASKVLSLALAADHEPGVYLLGDLLVEFAVAREPTVSDNLVRIIEPLLQHPALLETLKVLVATDGNRSQAAERLIIHRSTLDYRIQRIEQLTGLHPGSVRGINVLSAALTAHAVAAQANRPRRVTHPVEG</sequence>